<dbReference type="EMBL" id="CP007174">
    <property type="protein sequence ID" value="AIF85554.1"/>
    <property type="molecule type" value="Genomic_DNA"/>
</dbReference>
<proteinExistence type="predicted"/>
<dbReference type="AlphaFoldDB" id="A0A075N285"/>
<reference evidence="1 2" key="1">
    <citation type="journal article" date="2014" name="PLoS ONE">
        <title>Genome Sequence of Candidatus Nitrososphaera evergladensis from Group I.1b Enriched from Everglades Soil Reveals Novel Genomic Features of the Ammonia-Oxidizing Archaea.</title>
        <authorList>
            <person name="Zhalnina K.V."/>
            <person name="Dias R."/>
            <person name="Leonard M.T."/>
            <person name="Dorr de Quadros P."/>
            <person name="Camargo F.A."/>
            <person name="Drew J.C."/>
            <person name="Farmerie W.G."/>
            <person name="Daroub S.H."/>
            <person name="Triplett E.W."/>
        </authorList>
    </citation>
    <scope>NUCLEOTIDE SEQUENCE [LARGE SCALE GENOMIC DNA]</scope>
    <source>
        <strain evidence="1 2">SR1</strain>
    </source>
</reference>
<organism evidence="1 2">
    <name type="scientific">Candidatus Nitrososphaera evergladensis SR1</name>
    <dbReference type="NCBI Taxonomy" id="1459636"/>
    <lineage>
        <taxon>Archaea</taxon>
        <taxon>Nitrososphaerota</taxon>
        <taxon>Nitrososphaeria</taxon>
        <taxon>Nitrososphaerales</taxon>
        <taxon>Nitrososphaeraceae</taxon>
        <taxon>Nitrososphaera</taxon>
    </lineage>
</organism>
<accession>A0A075N285</accession>
<sequence>MKVYVVLRETAKEEGGDKIVAIYGNERKALDEIEEDESCYYLEYEVQ</sequence>
<dbReference type="GeneID" id="43502690"/>
<evidence type="ECO:0000313" key="2">
    <source>
        <dbReference type="Proteomes" id="UP000028194"/>
    </source>
</evidence>
<dbReference type="RefSeq" id="WP_158385706.1">
    <property type="nucleotide sequence ID" value="NZ_CP007174.1"/>
</dbReference>
<protein>
    <submittedName>
        <fullName evidence="1">Uncharacterized protein</fullName>
    </submittedName>
</protein>
<gene>
    <name evidence="1" type="ORF">NTE_03526</name>
</gene>
<evidence type="ECO:0000313" key="1">
    <source>
        <dbReference type="EMBL" id="AIF85554.1"/>
    </source>
</evidence>
<dbReference type="KEGG" id="nev:NTE_03526"/>
<keyword evidence="2" id="KW-1185">Reference proteome</keyword>
<dbReference type="HOGENOM" id="CLU_3162932_0_0_2"/>
<dbReference type="Proteomes" id="UP000028194">
    <property type="component" value="Chromosome"/>
</dbReference>
<name>A0A075N285_9ARCH</name>